<proteinExistence type="predicted"/>
<reference evidence="1 2" key="2">
    <citation type="submission" date="2020-04" db="EMBL/GenBank/DDBJ databases">
        <authorList>
            <person name="Fomenkov A."/>
            <person name="Anton B.P."/>
            <person name="Roberts R.J."/>
        </authorList>
    </citation>
    <scope>NUCLEOTIDE SEQUENCE [LARGE SCALE GENOMIC DNA]</scope>
    <source>
        <strain evidence="1 2">S2</strain>
    </source>
</reference>
<organism evidence="1 2">
    <name type="scientific">Priestia megaterium</name>
    <name type="common">Bacillus megaterium</name>
    <dbReference type="NCBI Taxonomy" id="1404"/>
    <lineage>
        <taxon>Bacteria</taxon>
        <taxon>Bacillati</taxon>
        <taxon>Bacillota</taxon>
        <taxon>Bacilli</taxon>
        <taxon>Bacillales</taxon>
        <taxon>Bacillaceae</taxon>
        <taxon>Priestia</taxon>
    </lineage>
</organism>
<sequence length="79" mass="9065">MRIVTKVKNEELEIIKIYISLGFTITVEIFTVPEGYKSLANNSFPQHNELLGTGVHENKKESVKLAIKDLRELMEAFEE</sequence>
<gene>
    <name evidence="1" type="ORF">HFZ78_00995</name>
</gene>
<reference evidence="1 2" key="1">
    <citation type="submission" date="2020-04" db="EMBL/GenBank/DDBJ databases">
        <title>Genome-Wide Identification of 5-Methylcytosine Sites in Bacterial Genomes By High-Throughput Sequencing of MspJI Restriction Fragments.</title>
        <authorList>
            <person name="Wu V."/>
        </authorList>
    </citation>
    <scope>NUCLEOTIDE SEQUENCE [LARGE SCALE GENOMIC DNA]</scope>
    <source>
        <strain evidence="1 2">S2</strain>
    </source>
</reference>
<name>A0A6H1NW77_PRIMG</name>
<protein>
    <submittedName>
        <fullName evidence="1">Uncharacterized protein</fullName>
    </submittedName>
</protein>
<dbReference type="Proteomes" id="UP000501868">
    <property type="component" value="Chromosome"/>
</dbReference>
<evidence type="ECO:0000313" key="2">
    <source>
        <dbReference type="Proteomes" id="UP000501868"/>
    </source>
</evidence>
<dbReference type="EMBL" id="CP051128">
    <property type="protein sequence ID" value="QIZ05518.1"/>
    <property type="molecule type" value="Genomic_DNA"/>
</dbReference>
<dbReference type="AlphaFoldDB" id="A0A6H1NW77"/>
<evidence type="ECO:0000313" key="1">
    <source>
        <dbReference type="EMBL" id="QIZ05518.1"/>
    </source>
</evidence>
<accession>A0A6H1NW77</accession>